<dbReference type="InterPro" id="IPR001680">
    <property type="entry name" value="WD40_rpt"/>
</dbReference>
<keyword evidence="6" id="KW-0963">Cytoplasm</keyword>
<dbReference type="SMART" id="SM00320">
    <property type="entry name" value="WD40"/>
    <property type="match status" value="12"/>
</dbReference>
<evidence type="ECO:0000256" key="6">
    <source>
        <dbReference type="ARBA" id="ARBA00022490"/>
    </source>
</evidence>
<dbReference type="GO" id="GO:0002098">
    <property type="term" value="P:tRNA wobble uridine modification"/>
    <property type="evidence" value="ECO:0007669"/>
    <property type="project" value="InterPro"/>
</dbReference>
<keyword evidence="9" id="KW-0677">Repeat</keyword>
<organism evidence="12 13">
    <name type="scientific">Arxiozyma heterogenica</name>
    <dbReference type="NCBI Taxonomy" id="278026"/>
    <lineage>
        <taxon>Eukaryota</taxon>
        <taxon>Fungi</taxon>
        <taxon>Dikarya</taxon>
        <taxon>Ascomycota</taxon>
        <taxon>Saccharomycotina</taxon>
        <taxon>Saccharomycetes</taxon>
        <taxon>Saccharomycetales</taxon>
        <taxon>Saccharomycetaceae</taxon>
        <taxon>Arxiozyma</taxon>
    </lineage>
</organism>
<dbReference type="InterPro" id="IPR037289">
    <property type="entry name" value="Elp2"/>
</dbReference>
<evidence type="ECO:0000313" key="12">
    <source>
        <dbReference type="EMBL" id="KAK5778432.1"/>
    </source>
</evidence>
<evidence type="ECO:0000313" key="13">
    <source>
        <dbReference type="Proteomes" id="UP001306508"/>
    </source>
</evidence>
<dbReference type="GO" id="GO:0005634">
    <property type="term" value="C:nucleus"/>
    <property type="evidence" value="ECO:0007669"/>
    <property type="project" value="UniProtKB-SubCell"/>
</dbReference>
<dbReference type="PANTHER" id="PTHR44111:SF1">
    <property type="entry name" value="ELONGATOR COMPLEX PROTEIN 2"/>
    <property type="match status" value="1"/>
</dbReference>
<sequence length="793" mass="89654">MVEVSTESIFIGANQQNQVSDFSKKRKLVAYGAGKTVALWNPLDPNNRGVLSTLKGHKSDVTCVKFMHGTDLLVTASEDFCVKIWRFQDNNVSNVDLECIQTIDHYNHTIVTLTVLPSVIAIGCANGLVSIWIQDSTNGGVFVLGKEFPIEKNVLPLSLSLSNVLDNKYMLAVGGTAVHVFIFTFIVNSEMHTVDNHKLAARLEGHEDWVKSLSFRYQETPGDYLLCSGAQDRYIRLWRIKINDLIEYVEDNMNNLTLLNNKQYIFDIDIDLKVCITFEALIMGHDDWISSLQWHETRLQLLTSTADTALMVWEPDEVSGIWVCNLRLGELSSKGASTATGSSGGFWSCLWFTDNEQDYILTNGRTGSWRLWASKDNLITEQKLAITGTTKEVTDVCWSPDGKYLLSTSLDQTTRLYAPWSFNANGSKRAVRTWHEFSRPQIHGYDMICVEALDKSRFVSGGDEKILRSFDEPKGVAEILQKFVDHSIEATEQMPESASVPVLGLSNKATEDVNEENDVNEIETNDNKNISYDLVQSLESPPMEDILQRHLLWPESEKLYGHGYEITCLDISPDGQLIASACRSNTLQHSVIRIFETKTWLEMKSPLAFHNLTITRLRFSDDGKYLLAVCRDRKWSIWERNFEDNTFVLLQGDEKPHTKIIWDGDWAPKEYGNVFFTASRDRSIKSWAFDGKKKEYIQQDVIKHTRPVTALSVHDAVIDGKIFVAAGLENGEILIYKYGSGGFKLLVNLDDKITPADKITRLRWKTNNTGGDNQLFLASASSDNSTRIYSVTY</sequence>
<evidence type="ECO:0000256" key="9">
    <source>
        <dbReference type="ARBA" id="ARBA00022737"/>
    </source>
</evidence>
<evidence type="ECO:0000256" key="11">
    <source>
        <dbReference type="PROSITE-ProRule" id="PRU00221"/>
    </source>
</evidence>
<dbReference type="AlphaFoldDB" id="A0AAN7WN49"/>
<keyword evidence="13" id="KW-1185">Reference proteome</keyword>
<evidence type="ECO:0000256" key="5">
    <source>
        <dbReference type="ARBA" id="ARBA00020267"/>
    </source>
</evidence>
<dbReference type="GO" id="GO:0005737">
    <property type="term" value="C:cytoplasm"/>
    <property type="evidence" value="ECO:0007669"/>
    <property type="project" value="UniProtKB-SubCell"/>
</dbReference>
<keyword evidence="7 11" id="KW-0853">WD repeat</keyword>
<evidence type="ECO:0000256" key="2">
    <source>
        <dbReference type="ARBA" id="ARBA00004496"/>
    </source>
</evidence>
<dbReference type="GO" id="GO:0033588">
    <property type="term" value="C:elongator holoenzyme complex"/>
    <property type="evidence" value="ECO:0007669"/>
    <property type="project" value="InterPro"/>
</dbReference>
<accession>A0AAN7WN49</accession>
<evidence type="ECO:0000256" key="7">
    <source>
        <dbReference type="ARBA" id="ARBA00022574"/>
    </source>
</evidence>
<comment type="similarity">
    <text evidence="4">Belongs to the WD repeat ELP2 family.</text>
</comment>
<dbReference type="PROSITE" id="PS50082">
    <property type="entry name" value="WD_REPEATS_2"/>
    <property type="match status" value="5"/>
</dbReference>
<evidence type="ECO:0000256" key="8">
    <source>
        <dbReference type="ARBA" id="ARBA00022694"/>
    </source>
</evidence>
<feature type="repeat" description="WD" evidence="11">
    <location>
        <begin position="54"/>
        <end position="95"/>
    </location>
</feature>
<dbReference type="EMBL" id="JAWIZZ010000053">
    <property type="protein sequence ID" value="KAK5778432.1"/>
    <property type="molecule type" value="Genomic_DNA"/>
</dbReference>
<evidence type="ECO:0000256" key="10">
    <source>
        <dbReference type="ARBA" id="ARBA00023242"/>
    </source>
</evidence>
<dbReference type="SUPFAM" id="SSF50978">
    <property type="entry name" value="WD40 repeat-like"/>
    <property type="match status" value="2"/>
</dbReference>
<comment type="pathway">
    <text evidence="3">tRNA modification; 5-methoxycarbonylmethyl-2-thiouridine-tRNA biosynthesis.</text>
</comment>
<evidence type="ECO:0000256" key="4">
    <source>
        <dbReference type="ARBA" id="ARBA00005881"/>
    </source>
</evidence>
<dbReference type="PANTHER" id="PTHR44111">
    <property type="entry name" value="ELONGATOR COMPLEX PROTEIN 2"/>
    <property type="match status" value="1"/>
</dbReference>
<feature type="repeat" description="WD" evidence="11">
    <location>
        <begin position="203"/>
        <end position="248"/>
    </location>
</feature>
<reference evidence="13" key="1">
    <citation type="submission" date="2023-07" db="EMBL/GenBank/DDBJ databases">
        <title>A draft genome of Kazachstania heterogenica Y-27499.</title>
        <authorList>
            <person name="Donic C."/>
            <person name="Kralova J.S."/>
            <person name="Fidel L."/>
            <person name="Ben-Dor S."/>
            <person name="Jung S."/>
        </authorList>
    </citation>
    <scope>NUCLEOTIDE SEQUENCE [LARGE SCALE GENOMIC DNA]</scope>
    <source>
        <strain evidence="13">Y27499</strain>
    </source>
</reference>
<keyword evidence="8" id="KW-0819">tRNA processing</keyword>
<gene>
    <name evidence="12" type="ORF">RI543_004096</name>
</gene>
<dbReference type="SUPFAM" id="SSF82171">
    <property type="entry name" value="DPP6 N-terminal domain-like"/>
    <property type="match status" value="1"/>
</dbReference>
<feature type="repeat" description="WD" evidence="11">
    <location>
        <begin position="386"/>
        <end position="417"/>
    </location>
</feature>
<evidence type="ECO:0000256" key="3">
    <source>
        <dbReference type="ARBA" id="ARBA00005043"/>
    </source>
</evidence>
<dbReference type="InterPro" id="IPR036322">
    <property type="entry name" value="WD40_repeat_dom_sf"/>
</dbReference>
<feature type="repeat" description="WD" evidence="11">
    <location>
        <begin position="282"/>
        <end position="314"/>
    </location>
</feature>
<dbReference type="InterPro" id="IPR015943">
    <property type="entry name" value="WD40/YVTN_repeat-like_dom_sf"/>
</dbReference>
<comment type="subcellular location">
    <subcellularLocation>
        <location evidence="2">Cytoplasm</location>
    </subcellularLocation>
    <subcellularLocation>
        <location evidence="1">Nucleus</location>
    </subcellularLocation>
</comment>
<dbReference type="FunFam" id="2.130.10.10:FF:000400">
    <property type="entry name" value="Elongator acetyltransferase complex subunit 2"/>
    <property type="match status" value="1"/>
</dbReference>
<dbReference type="Gene3D" id="2.130.10.10">
    <property type="entry name" value="YVTN repeat-like/Quinoprotein amine dehydrogenase"/>
    <property type="match status" value="3"/>
</dbReference>
<dbReference type="PROSITE" id="PS50294">
    <property type="entry name" value="WD_REPEATS_REGION"/>
    <property type="match status" value="2"/>
</dbReference>
<proteinExistence type="inferred from homology"/>
<protein>
    <recommendedName>
        <fullName evidence="5">Elongator complex protein 2</fullName>
    </recommendedName>
</protein>
<comment type="caution">
    <text evidence="12">The sequence shown here is derived from an EMBL/GenBank/DDBJ whole genome shotgun (WGS) entry which is preliminary data.</text>
</comment>
<dbReference type="Proteomes" id="UP001306508">
    <property type="component" value="Unassembled WGS sequence"/>
</dbReference>
<name>A0AAN7WN49_9SACH</name>
<feature type="repeat" description="WD" evidence="11">
    <location>
        <begin position="607"/>
        <end position="639"/>
    </location>
</feature>
<keyword evidence="10" id="KW-0539">Nucleus</keyword>
<evidence type="ECO:0000256" key="1">
    <source>
        <dbReference type="ARBA" id="ARBA00004123"/>
    </source>
</evidence>
<dbReference type="Pfam" id="PF00400">
    <property type="entry name" value="WD40"/>
    <property type="match status" value="6"/>
</dbReference>